<keyword evidence="3 11" id="KW-0328">Glycosyltransferase</keyword>
<dbReference type="Pfam" id="PF00912">
    <property type="entry name" value="Transgly"/>
    <property type="match status" value="1"/>
</dbReference>
<evidence type="ECO:0000256" key="1">
    <source>
        <dbReference type="ARBA" id="ARBA00022645"/>
    </source>
</evidence>
<keyword evidence="6" id="KW-0511">Multifunctional enzyme</keyword>
<dbReference type="GO" id="GO:0009252">
    <property type="term" value="P:peptidoglycan biosynthetic process"/>
    <property type="evidence" value="ECO:0007669"/>
    <property type="project" value="TreeGrafter"/>
</dbReference>
<keyword evidence="12" id="KW-1185">Reference proteome</keyword>
<dbReference type="HOGENOM" id="CLU_006354_2_7_3"/>
<comment type="catalytic activity">
    <reaction evidence="7">
        <text>Preferential cleavage: (Ac)2-L-Lys-D-Ala-|-D-Ala. Also transpeptidation of peptidyl-alanyl moieties that are N-acyl substituents of D-alanine.</text>
        <dbReference type="EC" id="3.4.16.4"/>
    </reaction>
</comment>
<keyword evidence="1" id="KW-0121">Carboxypeptidase</keyword>
<dbReference type="Gene3D" id="2.60.200.20">
    <property type="match status" value="1"/>
</dbReference>
<evidence type="ECO:0000313" key="11">
    <source>
        <dbReference type="EMBL" id="AFZ46814.1"/>
    </source>
</evidence>
<dbReference type="GO" id="GO:0030288">
    <property type="term" value="C:outer membrane-bounded periplasmic space"/>
    <property type="evidence" value="ECO:0007669"/>
    <property type="project" value="TreeGrafter"/>
</dbReference>
<evidence type="ECO:0000256" key="8">
    <source>
        <dbReference type="ARBA" id="ARBA00049902"/>
    </source>
</evidence>
<dbReference type="InterPro" id="IPR012338">
    <property type="entry name" value="Beta-lactam/transpept-like"/>
</dbReference>
<dbReference type="GO" id="GO:0009002">
    <property type="term" value="F:serine-type D-Ala-D-Ala carboxypeptidase activity"/>
    <property type="evidence" value="ECO:0007669"/>
    <property type="project" value="UniProtKB-EC"/>
</dbReference>
<keyword evidence="5" id="KW-0378">Hydrolase</keyword>
<dbReference type="Gene3D" id="3.40.710.10">
    <property type="entry name" value="DD-peptidase/beta-lactamase superfamily"/>
    <property type="match status" value="1"/>
</dbReference>
<feature type="transmembrane region" description="Helical" evidence="9">
    <location>
        <begin position="148"/>
        <end position="171"/>
    </location>
</feature>
<dbReference type="PROSITE" id="PS50006">
    <property type="entry name" value="FHA_DOMAIN"/>
    <property type="match status" value="1"/>
</dbReference>
<keyword evidence="2" id="KW-0645">Protease</keyword>
<dbReference type="GO" id="GO:0008658">
    <property type="term" value="F:penicillin binding"/>
    <property type="evidence" value="ECO:0007669"/>
    <property type="project" value="InterPro"/>
</dbReference>
<dbReference type="Proteomes" id="UP000010483">
    <property type="component" value="Chromosome"/>
</dbReference>
<evidence type="ECO:0000313" key="12">
    <source>
        <dbReference type="Proteomes" id="UP000010483"/>
    </source>
</evidence>
<name>K9YIZ0_CYASC</name>
<evidence type="ECO:0000256" key="7">
    <source>
        <dbReference type="ARBA" id="ARBA00034000"/>
    </source>
</evidence>
<evidence type="ECO:0000256" key="9">
    <source>
        <dbReference type="SAM" id="Phobius"/>
    </source>
</evidence>
<dbReference type="InterPro" id="IPR000253">
    <property type="entry name" value="FHA_dom"/>
</dbReference>
<dbReference type="InterPro" id="IPR008984">
    <property type="entry name" value="SMAD_FHA_dom_sf"/>
</dbReference>
<dbReference type="AlphaFoldDB" id="K9YIZ0"/>
<dbReference type="PANTHER" id="PTHR32282:SF31">
    <property type="entry name" value="PEPTIDOGLYCAN GLYCOSYLTRANSFERASE"/>
    <property type="match status" value="1"/>
</dbReference>
<dbReference type="Pfam" id="PF00498">
    <property type="entry name" value="FHA"/>
    <property type="match status" value="1"/>
</dbReference>
<dbReference type="STRING" id="292563.Cyast_0842"/>
<evidence type="ECO:0000259" key="10">
    <source>
        <dbReference type="PROSITE" id="PS50006"/>
    </source>
</evidence>
<organism evidence="11 12">
    <name type="scientific">Cyanobacterium stanieri (strain ATCC 29140 / PCC 7202)</name>
    <dbReference type="NCBI Taxonomy" id="292563"/>
    <lineage>
        <taxon>Bacteria</taxon>
        <taxon>Bacillati</taxon>
        <taxon>Cyanobacteriota</taxon>
        <taxon>Cyanophyceae</taxon>
        <taxon>Oscillatoriophycideae</taxon>
        <taxon>Chroococcales</taxon>
        <taxon>Geminocystaceae</taxon>
        <taxon>Cyanobacterium</taxon>
    </lineage>
</organism>
<feature type="domain" description="FHA" evidence="10">
    <location>
        <begin position="60"/>
        <end position="112"/>
    </location>
</feature>
<dbReference type="PANTHER" id="PTHR32282">
    <property type="entry name" value="BINDING PROTEIN TRANSPEPTIDASE, PUTATIVE-RELATED"/>
    <property type="match status" value="1"/>
</dbReference>
<sequence>MGKKPASPPTIDKMVTGVLQTIQAQFNLPRLKKDVAVPKIKLKNGSSGRVHEYPLLGERYIIGRNKNSCDIILPNPIISQIHCAVEKDKKTNRFRVRDLQSTNGIYFGKKRYQSVTLRHNDRVTLGPPELEDVIELYFDKPPSKLLLILRYALFGSTGVLLLICAIVVIAWSRYTVYPMPQGNTGATVVYGEDGVTPLAPRISSPHRELDRLSDFSPYLRQALIASEDTRYYWHFGVDPLGVVRAVLINRGDSGIRQGASTLTQQLARSLYPEVGRENTLGRKVREMIVATKLEAVYSKDEIMRAYLNRVYLGINLYGFEDAARFYFGKSARDVSIEEAAALVAILPAPNAYNPVQDYDTALGLRNRVINRMLSLRMISEDEASSARRSRIEITPEARETLSNIIAPYFYSYVFDEVRMLLGADLLQEGDFIIETGLNFNYQREAEGTLKDYINSHGSQYRFGQGAIATINSKTGEIVALVGGKDFQESQFNRATQAQRQAASTFKLFPYTAALEAGISPNKTYSCAALQWQGVQFRPCNNFSGPIDMYQGMALSENAVALRIAQDVGLQNVVATAKKMGINSPLNAVPGLALGQSEVNVLEMTGAYATIPNQGVWNRPHAIKVIRDGRDCENVDQPTTCREVYRFNQGGHESTSAITPQVAQTMHQMLQRVVTSGTGRSASLGRGEGGKTGTNSQGIDLWFIGYSPQDDLTTGVWLGNDDNSPTRGSSGQAALLWGNYMKKLL</sequence>
<dbReference type="PATRIC" id="fig|292563.3.peg.885"/>
<proteinExistence type="predicted"/>
<dbReference type="SMART" id="SM00240">
    <property type="entry name" value="FHA"/>
    <property type="match status" value="1"/>
</dbReference>
<dbReference type="GO" id="GO:0008955">
    <property type="term" value="F:peptidoglycan glycosyltransferase activity"/>
    <property type="evidence" value="ECO:0007669"/>
    <property type="project" value="UniProtKB-EC"/>
</dbReference>
<evidence type="ECO:0000256" key="4">
    <source>
        <dbReference type="ARBA" id="ARBA00022679"/>
    </source>
</evidence>
<dbReference type="KEGG" id="csn:Cyast_0842"/>
<keyword evidence="9" id="KW-0812">Transmembrane</keyword>
<dbReference type="Pfam" id="PF00905">
    <property type="entry name" value="Transpeptidase"/>
    <property type="match status" value="1"/>
</dbReference>
<accession>K9YIZ0</accession>
<dbReference type="InterPro" id="IPR023346">
    <property type="entry name" value="Lysozyme-like_dom_sf"/>
</dbReference>
<dbReference type="CDD" id="cd00060">
    <property type="entry name" value="FHA"/>
    <property type="match status" value="1"/>
</dbReference>
<evidence type="ECO:0000256" key="5">
    <source>
        <dbReference type="ARBA" id="ARBA00022801"/>
    </source>
</evidence>
<dbReference type="GO" id="GO:0006508">
    <property type="term" value="P:proteolysis"/>
    <property type="evidence" value="ECO:0007669"/>
    <property type="project" value="UniProtKB-KW"/>
</dbReference>
<comment type="catalytic activity">
    <reaction evidence="8">
        <text>[GlcNAc-(1-&gt;4)-Mur2Ac(oyl-L-Ala-gamma-D-Glu-L-Lys-D-Ala-D-Ala)](n)-di-trans,octa-cis-undecaprenyl diphosphate + beta-D-GlcNAc-(1-&gt;4)-Mur2Ac(oyl-L-Ala-gamma-D-Glu-L-Lys-D-Ala-D-Ala)-di-trans,octa-cis-undecaprenyl diphosphate = [GlcNAc-(1-&gt;4)-Mur2Ac(oyl-L-Ala-gamma-D-Glu-L-Lys-D-Ala-D-Ala)](n+1)-di-trans,octa-cis-undecaprenyl diphosphate + di-trans,octa-cis-undecaprenyl diphosphate + H(+)</text>
        <dbReference type="Rhea" id="RHEA:23708"/>
        <dbReference type="Rhea" id="RHEA-COMP:9602"/>
        <dbReference type="Rhea" id="RHEA-COMP:9603"/>
        <dbReference type="ChEBI" id="CHEBI:15378"/>
        <dbReference type="ChEBI" id="CHEBI:58405"/>
        <dbReference type="ChEBI" id="CHEBI:60033"/>
        <dbReference type="ChEBI" id="CHEBI:78435"/>
        <dbReference type="EC" id="2.4.99.28"/>
    </reaction>
</comment>
<evidence type="ECO:0000256" key="2">
    <source>
        <dbReference type="ARBA" id="ARBA00022670"/>
    </source>
</evidence>
<dbReference type="EC" id="2.4.1.129" evidence="11"/>
<protein>
    <submittedName>
        <fullName evidence="11">FHA modulated glycosyl transferase/transpeptidase</fullName>
        <ecNumber evidence="11">2.4.1.129</ecNumber>
    </submittedName>
</protein>
<dbReference type="BioCyc" id="CSTA292563:G1353-849-MONOMER"/>
<keyword evidence="9" id="KW-1133">Transmembrane helix</keyword>
<reference evidence="12" key="1">
    <citation type="journal article" date="2013" name="Proc. Natl. Acad. Sci. U.S.A.">
        <title>Improving the coverage of the cyanobacterial phylum using diversity-driven genome sequencing.</title>
        <authorList>
            <person name="Shih P.M."/>
            <person name="Wu D."/>
            <person name="Latifi A."/>
            <person name="Axen S.D."/>
            <person name="Fewer D.P."/>
            <person name="Talla E."/>
            <person name="Calteau A."/>
            <person name="Cai F."/>
            <person name="Tandeau de Marsac N."/>
            <person name="Rippka R."/>
            <person name="Herdman M."/>
            <person name="Sivonen K."/>
            <person name="Coursin T."/>
            <person name="Laurent T."/>
            <person name="Goodwin L."/>
            <person name="Nolan M."/>
            <person name="Davenport K.W."/>
            <person name="Han C.S."/>
            <person name="Rubin E.M."/>
            <person name="Eisen J.A."/>
            <person name="Woyke T."/>
            <person name="Gugger M."/>
            <person name="Kerfeld C.A."/>
        </authorList>
    </citation>
    <scope>NUCLEOTIDE SEQUENCE [LARGE SCALE GENOMIC DNA]</scope>
    <source>
        <strain evidence="12">ATCC 29140 / PCC 7202</strain>
    </source>
</reference>
<dbReference type="SUPFAM" id="SSF53955">
    <property type="entry name" value="Lysozyme-like"/>
    <property type="match status" value="1"/>
</dbReference>
<dbReference type="InterPro" id="IPR001460">
    <property type="entry name" value="PCN-bd_Tpept"/>
</dbReference>
<dbReference type="Gene3D" id="1.10.3810.10">
    <property type="entry name" value="Biosynthetic peptidoglycan transglycosylase-like"/>
    <property type="match status" value="1"/>
</dbReference>
<keyword evidence="9" id="KW-0472">Membrane</keyword>
<dbReference type="InterPro" id="IPR036950">
    <property type="entry name" value="PBP_transglycosylase"/>
</dbReference>
<dbReference type="SUPFAM" id="SSF49879">
    <property type="entry name" value="SMAD/FHA domain"/>
    <property type="match status" value="1"/>
</dbReference>
<dbReference type="InterPro" id="IPR050396">
    <property type="entry name" value="Glycosyltr_51/Transpeptidase"/>
</dbReference>
<gene>
    <name evidence="11" type="ordered locus">Cyast_0842</name>
</gene>
<evidence type="ECO:0000256" key="6">
    <source>
        <dbReference type="ARBA" id="ARBA00023268"/>
    </source>
</evidence>
<keyword evidence="4 11" id="KW-0808">Transferase</keyword>
<dbReference type="eggNOG" id="COG0744">
    <property type="taxonomic scope" value="Bacteria"/>
</dbReference>
<dbReference type="EMBL" id="CP003940">
    <property type="protein sequence ID" value="AFZ46814.1"/>
    <property type="molecule type" value="Genomic_DNA"/>
</dbReference>
<dbReference type="SUPFAM" id="SSF56601">
    <property type="entry name" value="beta-lactamase/transpeptidase-like"/>
    <property type="match status" value="1"/>
</dbReference>
<evidence type="ECO:0000256" key="3">
    <source>
        <dbReference type="ARBA" id="ARBA00022676"/>
    </source>
</evidence>
<dbReference type="InterPro" id="IPR001264">
    <property type="entry name" value="Glyco_trans_51"/>
</dbReference>